<protein>
    <submittedName>
        <fullName evidence="1">Uncharacterized protein</fullName>
    </submittedName>
</protein>
<name>A0A382E335_9ZZZZ</name>
<proteinExistence type="predicted"/>
<reference evidence="1" key="1">
    <citation type="submission" date="2018-05" db="EMBL/GenBank/DDBJ databases">
        <authorList>
            <person name="Lanie J.A."/>
            <person name="Ng W.-L."/>
            <person name="Kazmierczak K.M."/>
            <person name="Andrzejewski T.M."/>
            <person name="Davidsen T.M."/>
            <person name="Wayne K.J."/>
            <person name="Tettelin H."/>
            <person name="Glass J.I."/>
            <person name="Rusch D."/>
            <person name="Podicherti R."/>
            <person name="Tsui H.-C.T."/>
            <person name="Winkler M.E."/>
        </authorList>
    </citation>
    <scope>NUCLEOTIDE SEQUENCE</scope>
</reference>
<dbReference type="AlphaFoldDB" id="A0A382E335"/>
<gene>
    <name evidence="1" type="ORF">METZ01_LOCUS197646</name>
</gene>
<sequence length="42" mass="4927">MMIMSICLIGFILVGSMSTIYIPLFGGFYKNEGDRFWWVLYL</sequence>
<dbReference type="EMBL" id="UINC01042323">
    <property type="protein sequence ID" value="SVB44792.1"/>
    <property type="molecule type" value="Genomic_DNA"/>
</dbReference>
<accession>A0A382E335</accession>
<evidence type="ECO:0000313" key="1">
    <source>
        <dbReference type="EMBL" id="SVB44792.1"/>
    </source>
</evidence>
<organism evidence="1">
    <name type="scientific">marine metagenome</name>
    <dbReference type="NCBI Taxonomy" id="408172"/>
    <lineage>
        <taxon>unclassified sequences</taxon>
        <taxon>metagenomes</taxon>
        <taxon>ecological metagenomes</taxon>
    </lineage>
</organism>